<dbReference type="InterPro" id="IPR026870">
    <property type="entry name" value="Zinc_ribbon_dom"/>
</dbReference>
<protein>
    <recommendedName>
        <fullName evidence="2">Zinc-ribbon domain-containing protein</fullName>
    </recommendedName>
</protein>
<keyword evidence="1" id="KW-1133">Transmembrane helix</keyword>
<keyword evidence="1" id="KW-0812">Transmembrane</keyword>
<keyword evidence="1" id="KW-0472">Membrane</keyword>
<feature type="transmembrane region" description="Helical" evidence="1">
    <location>
        <begin position="81"/>
        <end position="98"/>
    </location>
</feature>
<feature type="transmembrane region" description="Helical" evidence="1">
    <location>
        <begin position="57"/>
        <end position="75"/>
    </location>
</feature>
<evidence type="ECO:0000313" key="4">
    <source>
        <dbReference type="Proteomes" id="UP000037210"/>
    </source>
</evidence>
<dbReference type="AlphaFoldDB" id="A0A0M0BPN0"/>
<proteinExistence type="predicted"/>
<evidence type="ECO:0000313" key="3">
    <source>
        <dbReference type="EMBL" id="KON30325.1"/>
    </source>
</evidence>
<gene>
    <name evidence="3" type="ORF">AC482_04155</name>
</gene>
<dbReference type="Pfam" id="PF13240">
    <property type="entry name" value="Zn_Ribbon_1"/>
    <property type="match status" value="1"/>
</dbReference>
<accession>A0A0M0BPN0</accession>
<name>A0A0M0BPN0_9ARCH</name>
<sequence>MPHCPECGAENEEDAGFCTRCGAPLTPEAERRAPRRPRYEAQRAACFGPPGSGAGMWGAISGGVFIIGLGILWFFDWWWPGILILVGLMIAIGGLVASQRR</sequence>
<organism evidence="3 4">
    <name type="scientific">miscellaneous Crenarchaeota group-15 archaeon DG-45</name>
    <dbReference type="NCBI Taxonomy" id="1685127"/>
    <lineage>
        <taxon>Archaea</taxon>
        <taxon>Candidatus Bathyarchaeota</taxon>
        <taxon>MCG-15</taxon>
    </lineage>
</organism>
<comment type="caution">
    <text evidence="3">The sequence shown here is derived from an EMBL/GenBank/DDBJ whole genome shotgun (WGS) entry which is preliminary data.</text>
</comment>
<dbReference type="Proteomes" id="UP000037210">
    <property type="component" value="Unassembled WGS sequence"/>
</dbReference>
<reference evidence="3 4" key="1">
    <citation type="submission" date="2015-06" db="EMBL/GenBank/DDBJ databases">
        <title>New insights into the roles of widespread benthic archaea in carbon and nitrogen cycling.</title>
        <authorList>
            <person name="Lazar C.S."/>
            <person name="Baker B.J."/>
            <person name="Seitz K.W."/>
            <person name="Hyde A.S."/>
            <person name="Dick G.J."/>
            <person name="Hinrichs K.-U."/>
            <person name="Teske A.P."/>
        </authorList>
    </citation>
    <scope>NUCLEOTIDE SEQUENCE [LARGE SCALE GENOMIC DNA]</scope>
    <source>
        <strain evidence="3">DG-45</strain>
    </source>
</reference>
<evidence type="ECO:0000259" key="2">
    <source>
        <dbReference type="Pfam" id="PF13240"/>
    </source>
</evidence>
<dbReference type="EMBL" id="LFWZ01000034">
    <property type="protein sequence ID" value="KON30325.1"/>
    <property type="molecule type" value="Genomic_DNA"/>
</dbReference>
<evidence type="ECO:0000256" key="1">
    <source>
        <dbReference type="SAM" id="Phobius"/>
    </source>
</evidence>
<feature type="domain" description="Zinc-ribbon" evidence="2">
    <location>
        <begin position="3"/>
        <end position="25"/>
    </location>
</feature>